<dbReference type="AlphaFoldDB" id="A0AA94PN97"/>
<feature type="domain" description="TonB C-terminal" evidence="5">
    <location>
        <begin position="83"/>
        <end position="175"/>
    </location>
</feature>
<proteinExistence type="predicted"/>
<comment type="subcellular location">
    <subcellularLocation>
        <location evidence="1">Membrane</location>
        <topology evidence="1">Single-pass membrane protein</topology>
    </subcellularLocation>
</comment>
<evidence type="ECO:0000256" key="4">
    <source>
        <dbReference type="ARBA" id="ARBA00023136"/>
    </source>
</evidence>
<evidence type="ECO:0000256" key="2">
    <source>
        <dbReference type="ARBA" id="ARBA00022692"/>
    </source>
</evidence>
<evidence type="ECO:0000313" key="7">
    <source>
        <dbReference type="Proteomes" id="UP000295506"/>
    </source>
</evidence>
<accession>A0AA94PN97</accession>
<dbReference type="Proteomes" id="UP000295506">
    <property type="component" value="Unassembled WGS sequence"/>
</dbReference>
<dbReference type="GO" id="GO:0055085">
    <property type="term" value="P:transmembrane transport"/>
    <property type="evidence" value="ECO:0007669"/>
    <property type="project" value="InterPro"/>
</dbReference>
<sequence>MTRNQIFWLCIAISCGLHLWALDREWSRETPTAAGEEIILPADFTIAAAVPTENTLALEQMEVPDESRSAESAARRRRRLARERYFQRVQETVERYKFHYDADLSGLLGNALCSFRILPDDTFADIRLRRSSGDPLMDAAALNAIRTASGKVKRPEIVGRQTFLLSIAVKYQLNM</sequence>
<dbReference type="Pfam" id="PF13103">
    <property type="entry name" value="TonB_2"/>
    <property type="match status" value="1"/>
</dbReference>
<protein>
    <submittedName>
        <fullName evidence="6">TonB family protein</fullName>
    </submittedName>
</protein>
<dbReference type="NCBIfam" id="TIGR01352">
    <property type="entry name" value="tonB_Cterm"/>
    <property type="match status" value="1"/>
</dbReference>
<evidence type="ECO:0000256" key="1">
    <source>
        <dbReference type="ARBA" id="ARBA00004167"/>
    </source>
</evidence>
<dbReference type="PROSITE" id="PS51257">
    <property type="entry name" value="PROKAR_LIPOPROTEIN"/>
    <property type="match status" value="1"/>
</dbReference>
<dbReference type="PROSITE" id="PS52015">
    <property type="entry name" value="TONB_CTD"/>
    <property type="match status" value="1"/>
</dbReference>
<keyword evidence="4" id="KW-0472">Membrane</keyword>
<evidence type="ECO:0000259" key="5">
    <source>
        <dbReference type="PROSITE" id="PS52015"/>
    </source>
</evidence>
<dbReference type="Gene3D" id="3.30.1150.10">
    <property type="match status" value="1"/>
</dbReference>
<keyword evidence="3" id="KW-1133">Transmembrane helix</keyword>
<dbReference type="EMBL" id="SOBK01000005">
    <property type="protein sequence ID" value="TDT88642.1"/>
    <property type="molecule type" value="Genomic_DNA"/>
</dbReference>
<dbReference type="SUPFAM" id="SSF74653">
    <property type="entry name" value="TolA/TonB C-terminal domain"/>
    <property type="match status" value="1"/>
</dbReference>
<dbReference type="RefSeq" id="WP_078063784.1">
    <property type="nucleotide sequence ID" value="NZ_CP014206.1"/>
</dbReference>
<name>A0AA94PN97_9BACT</name>
<dbReference type="InterPro" id="IPR037682">
    <property type="entry name" value="TonB_C"/>
</dbReference>
<keyword evidence="2" id="KW-0812">Transmembrane</keyword>
<organism evidence="6 7">
    <name type="scientific">Pseudodesulfovibrio indicus</name>
    <dbReference type="NCBI Taxonomy" id="1716143"/>
    <lineage>
        <taxon>Bacteria</taxon>
        <taxon>Pseudomonadati</taxon>
        <taxon>Thermodesulfobacteriota</taxon>
        <taxon>Desulfovibrionia</taxon>
        <taxon>Desulfovibrionales</taxon>
        <taxon>Desulfovibrionaceae</taxon>
    </lineage>
</organism>
<reference evidence="6 7" key="1">
    <citation type="submission" date="2019-03" db="EMBL/GenBank/DDBJ databases">
        <title>Genomic Encyclopedia of Type Strains, Phase IV (KMG-IV): sequencing the most valuable type-strain genomes for metagenomic binning, comparative biology and taxonomic classification.</title>
        <authorList>
            <person name="Goeker M."/>
        </authorList>
    </citation>
    <scope>NUCLEOTIDE SEQUENCE [LARGE SCALE GENOMIC DNA]</scope>
    <source>
        <strain evidence="6 7">DSM 101483</strain>
    </source>
</reference>
<evidence type="ECO:0000313" key="6">
    <source>
        <dbReference type="EMBL" id="TDT88642.1"/>
    </source>
</evidence>
<evidence type="ECO:0000256" key="3">
    <source>
        <dbReference type="ARBA" id="ARBA00022989"/>
    </source>
</evidence>
<dbReference type="GO" id="GO:0016020">
    <property type="term" value="C:membrane"/>
    <property type="evidence" value="ECO:0007669"/>
    <property type="project" value="UniProtKB-SubCell"/>
</dbReference>
<comment type="caution">
    <text evidence="6">The sequence shown here is derived from an EMBL/GenBank/DDBJ whole genome shotgun (WGS) entry which is preliminary data.</text>
</comment>
<gene>
    <name evidence="6" type="ORF">EDC59_10543</name>
</gene>
<dbReference type="InterPro" id="IPR006260">
    <property type="entry name" value="TonB/TolA_C"/>
</dbReference>